<dbReference type="InterPro" id="IPR003593">
    <property type="entry name" value="AAA+_ATPase"/>
</dbReference>
<evidence type="ECO:0000313" key="11">
    <source>
        <dbReference type="Proteomes" id="UP000228976"/>
    </source>
</evidence>
<evidence type="ECO:0000256" key="5">
    <source>
        <dbReference type="ARBA" id="ARBA00022741"/>
    </source>
</evidence>
<dbReference type="GO" id="GO:0016887">
    <property type="term" value="F:ATP hydrolysis activity"/>
    <property type="evidence" value="ECO:0007669"/>
    <property type="project" value="InterPro"/>
</dbReference>
<comment type="caution">
    <text evidence="10">The sequence shown here is derived from an EMBL/GenBank/DDBJ whole genome shotgun (WGS) entry which is preliminary data.</text>
</comment>
<evidence type="ECO:0000256" key="8">
    <source>
        <dbReference type="ARBA" id="ARBA00023136"/>
    </source>
</evidence>
<sequence>MSQHTHEDARDVILTMDHIVKRFGPVTALSGVDLTVERGEIHAICGENGAGKSTLMNVLSGVYPYGSYEGTITFDGKVCKYKNINDSEADGIVVIHQELALSPFLSIAENLFIGNERSSHGVIDWDKTRAEAKKLLDRVGLPEDPDTKIMDIGVGKQQLVEIAKALSKNVKLLILDEPTAALNDEDSAHLLDLVRQLRDEHGVTSIIITHKLNEVAAIADNVTIIRDGATVGEMFITPETPLDQDELIRKMVGRELTNLYPHHPSNTPGEEFFRVENWTVHHPLDPNRVIVDHANIAVRSGEIVGLAGLMGAGRTEMAMSIFGKTYGSHISGDIYVKGKKVELPTVQDAIDAGLAYATEDRKVYGLNLLQNVRENASLASLKKMSKKGVMDDNIERKEAEKYRTEFNIKCRDIDVQVSTLSGGNQQKVVLAKWVISDPDILILDEPTRGIDVGAKYEIYEIIDQLADAGKAVIVISSELPELIGICDRIYTVSQGVVTDNVPRQGFTQEYLMRGMTKERQVAL</sequence>
<keyword evidence="7" id="KW-1278">Translocase</keyword>
<evidence type="ECO:0000256" key="7">
    <source>
        <dbReference type="ARBA" id="ARBA00022967"/>
    </source>
</evidence>
<gene>
    <name evidence="10" type="ORF">AEAE_0078</name>
</gene>
<evidence type="ECO:0000256" key="2">
    <source>
        <dbReference type="ARBA" id="ARBA00022475"/>
    </source>
</evidence>
<accession>A0A261FC94</accession>
<dbReference type="PANTHER" id="PTHR43790">
    <property type="entry name" value="CARBOHYDRATE TRANSPORT ATP-BINDING PROTEIN MG119-RELATED"/>
    <property type="match status" value="1"/>
</dbReference>
<keyword evidence="8" id="KW-0472">Membrane</keyword>
<dbReference type="OrthoDB" id="39350at2"/>
<evidence type="ECO:0000313" key="10">
    <source>
        <dbReference type="EMBL" id="OZG56769.1"/>
    </source>
</evidence>
<dbReference type="CDD" id="cd03215">
    <property type="entry name" value="ABC_Carb_Monos_II"/>
    <property type="match status" value="1"/>
</dbReference>
<keyword evidence="3" id="KW-0762">Sugar transport</keyword>
<dbReference type="InterPro" id="IPR003439">
    <property type="entry name" value="ABC_transporter-like_ATP-bd"/>
</dbReference>
<dbReference type="GO" id="GO:0005524">
    <property type="term" value="F:ATP binding"/>
    <property type="evidence" value="ECO:0007669"/>
    <property type="project" value="UniProtKB-KW"/>
</dbReference>
<dbReference type="InterPro" id="IPR017871">
    <property type="entry name" value="ABC_transporter-like_CS"/>
</dbReference>
<dbReference type="RefSeq" id="WP_094689209.1">
    <property type="nucleotide sequence ID" value="NZ_JACBYZ010000001.1"/>
</dbReference>
<protein>
    <submittedName>
        <fullName evidence="10">ABC transporter ATP-binding protein</fullName>
    </submittedName>
</protein>
<dbReference type="PANTHER" id="PTHR43790:SF1">
    <property type="entry name" value="XYLOSE IMPORT ATP-BINDING PROTEIN XYLG"/>
    <property type="match status" value="1"/>
</dbReference>
<keyword evidence="4" id="KW-0677">Repeat</keyword>
<keyword evidence="11" id="KW-1185">Reference proteome</keyword>
<feature type="domain" description="ABC transporter" evidence="9">
    <location>
        <begin position="14"/>
        <end position="252"/>
    </location>
</feature>
<dbReference type="Pfam" id="PF00005">
    <property type="entry name" value="ABC_tran"/>
    <property type="match status" value="2"/>
</dbReference>
<evidence type="ECO:0000259" key="9">
    <source>
        <dbReference type="PROSITE" id="PS50893"/>
    </source>
</evidence>
<dbReference type="Proteomes" id="UP000228976">
    <property type="component" value="Unassembled WGS sequence"/>
</dbReference>
<keyword evidence="1" id="KW-0813">Transport</keyword>
<evidence type="ECO:0000256" key="4">
    <source>
        <dbReference type="ARBA" id="ARBA00022737"/>
    </source>
</evidence>
<feature type="domain" description="ABC transporter" evidence="9">
    <location>
        <begin position="273"/>
        <end position="519"/>
    </location>
</feature>
<dbReference type="PROSITE" id="PS50893">
    <property type="entry name" value="ABC_TRANSPORTER_2"/>
    <property type="match status" value="2"/>
</dbReference>
<evidence type="ECO:0000256" key="1">
    <source>
        <dbReference type="ARBA" id="ARBA00022448"/>
    </source>
</evidence>
<dbReference type="AlphaFoldDB" id="A0A261FC94"/>
<dbReference type="SUPFAM" id="SSF52540">
    <property type="entry name" value="P-loop containing nucleoside triphosphate hydrolases"/>
    <property type="match status" value="2"/>
</dbReference>
<keyword evidence="5" id="KW-0547">Nucleotide-binding</keyword>
<dbReference type="Gene3D" id="3.40.50.300">
    <property type="entry name" value="P-loop containing nucleotide triphosphate hydrolases"/>
    <property type="match status" value="2"/>
</dbReference>
<evidence type="ECO:0000256" key="3">
    <source>
        <dbReference type="ARBA" id="ARBA00022597"/>
    </source>
</evidence>
<keyword evidence="6 10" id="KW-0067">ATP-binding</keyword>
<keyword evidence="2" id="KW-1003">Cell membrane</keyword>
<dbReference type="InterPro" id="IPR027417">
    <property type="entry name" value="P-loop_NTPase"/>
</dbReference>
<proteinExistence type="predicted"/>
<organism evidence="10 11">
    <name type="scientific">Aeriscardovia aeriphila</name>
    <dbReference type="NCBI Taxonomy" id="218139"/>
    <lineage>
        <taxon>Bacteria</taxon>
        <taxon>Bacillati</taxon>
        <taxon>Actinomycetota</taxon>
        <taxon>Actinomycetes</taxon>
        <taxon>Bifidobacteriales</taxon>
        <taxon>Bifidobacteriaceae</taxon>
        <taxon>Aeriscardovia</taxon>
    </lineage>
</organism>
<dbReference type="CDD" id="cd03216">
    <property type="entry name" value="ABC_Carb_Monos_I"/>
    <property type="match status" value="1"/>
</dbReference>
<dbReference type="PROSITE" id="PS00211">
    <property type="entry name" value="ABC_TRANSPORTER_1"/>
    <property type="match status" value="1"/>
</dbReference>
<evidence type="ECO:0000256" key="6">
    <source>
        <dbReference type="ARBA" id="ARBA00022840"/>
    </source>
</evidence>
<dbReference type="InterPro" id="IPR050107">
    <property type="entry name" value="ABC_carbohydrate_import_ATPase"/>
</dbReference>
<dbReference type="SMART" id="SM00382">
    <property type="entry name" value="AAA"/>
    <property type="match status" value="2"/>
</dbReference>
<name>A0A261FC94_9BIFI</name>
<dbReference type="EMBL" id="MWWU01000001">
    <property type="protein sequence ID" value="OZG56769.1"/>
    <property type="molecule type" value="Genomic_DNA"/>
</dbReference>
<reference evidence="10 11" key="1">
    <citation type="journal article" date="2017" name="BMC Genomics">
        <title>Comparative genomic and phylogenomic analyses of the Bifidobacteriaceae family.</title>
        <authorList>
            <person name="Lugli G.A."/>
            <person name="Milani C."/>
            <person name="Turroni F."/>
            <person name="Duranti S."/>
            <person name="Mancabelli L."/>
            <person name="Mangifesta M."/>
            <person name="Ferrario C."/>
            <person name="Modesto M."/>
            <person name="Mattarelli P."/>
            <person name="Jiri K."/>
            <person name="van Sinderen D."/>
            <person name="Ventura M."/>
        </authorList>
    </citation>
    <scope>NUCLEOTIDE SEQUENCE [LARGE SCALE GENOMIC DNA]</scope>
    <source>
        <strain evidence="10 11">LMG 21773</strain>
    </source>
</reference>